<dbReference type="GeneID" id="111087767"/>
<evidence type="ECO:0000256" key="1">
    <source>
        <dbReference type="SAM" id="MobiDB-lite"/>
    </source>
</evidence>
<organism evidence="2 3">
    <name type="scientific">Limulus polyphemus</name>
    <name type="common">Atlantic horseshoe crab</name>
    <dbReference type="NCBI Taxonomy" id="6850"/>
    <lineage>
        <taxon>Eukaryota</taxon>
        <taxon>Metazoa</taxon>
        <taxon>Ecdysozoa</taxon>
        <taxon>Arthropoda</taxon>
        <taxon>Chelicerata</taxon>
        <taxon>Merostomata</taxon>
        <taxon>Xiphosura</taxon>
        <taxon>Limulidae</taxon>
        <taxon>Limulus</taxon>
    </lineage>
</organism>
<proteinExistence type="predicted"/>
<evidence type="ECO:0000313" key="2">
    <source>
        <dbReference type="Proteomes" id="UP000694941"/>
    </source>
</evidence>
<dbReference type="RefSeq" id="XP_022251305.1">
    <property type="nucleotide sequence ID" value="XM_022395597.1"/>
</dbReference>
<feature type="compositionally biased region" description="Polar residues" evidence="1">
    <location>
        <begin position="89"/>
        <end position="102"/>
    </location>
</feature>
<name>A0ABM1T5Z9_LIMPO</name>
<reference evidence="3" key="1">
    <citation type="submission" date="2025-08" db="UniProtKB">
        <authorList>
            <consortium name="RefSeq"/>
        </authorList>
    </citation>
    <scope>IDENTIFICATION</scope>
    <source>
        <tissue evidence="3">Muscle</tissue>
    </source>
</reference>
<feature type="region of interest" description="Disordered" evidence="1">
    <location>
        <begin position="25"/>
        <end position="51"/>
    </location>
</feature>
<evidence type="ECO:0000313" key="3">
    <source>
        <dbReference type="RefSeq" id="XP_022251305.1"/>
    </source>
</evidence>
<keyword evidence="2" id="KW-1185">Reference proteome</keyword>
<accession>A0ABM1T5Z9</accession>
<feature type="compositionally biased region" description="Low complexity" evidence="1">
    <location>
        <begin position="103"/>
        <end position="113"/>
    </location>
</feature>
<gene>
    <name evidence="3" type="primary">LOC111087767</name>
</gene>
<dbReference type="Proteomes" id="UP000694941">
    <property type="component" value="Unplaced"/>
</dbReference>
<feature type="region of interest" description="Disordered" evidence="1">
    <location>
        <begin position="86"/>
        <end position="129"/>
    </location>
</feature>
<protein>
    <submittedName>
        <fullName evidence="3">Uncharacterized protein LOC111087767</fullName>
    </submittedName>
</protein>
<sequence>MKKRGIKEMAVGEVSPIPLKPILARTRSAKRRPQRTVRAQTPQKAAPVSGCLWSLGDSRQNVWSRAARLTDDSDVEEIEELDTCLMSYGQLQNEHNGGSTEGSNSERLPSSSSLEDKYSSSDSKQSVKY</sequence>
<feature type="compositionally biased region" description="Low complexity" evidence="1">
    <location>
        <begin position="120"/>
        <end position="129"/>
    </location>
</feature>